<dbReference type="GO" id="GO:0000166">
    <property type="term" value="F:nucleotide binding"/>
    <property type="evidence" value="ECO:0007669"/>
    <property type="project" value="UniProtKB-KW"/>
</dbReference>
<evidence type="ECO:0000313" key="11">
    <source>
        <dbReference type="EMBL" id="EFV01720.1"/>
    </source>
</evidence>
<reference evidence="11 12" key="1">
    <citation type="submission" date="2010-12" db="EMBL/GenBank/DDBJ databases">
        <authorList>
            <person name="Muzny D."/>
            <person name="Qin X."/>
            <person name="Deng J."/>
            <person name="Jiang H."/>
            <person name="Liu Y."/>
            <person name="Qu J."/>
            <person name="Song X.-Z."/>
            <person name="Zhang L."/>
            <person name="Thornton R."/>
            <person name="Coyle M."/>
            <person name="Francisco L."/>
            <person name="Jackson L."/>
            <person name="Javaid M."/>
            <person name="Korchina V."/>
            <person name="Kovar C."/>
            <person name="Mata R."/>
            <person name="Mathew T."/>
            <person name="Ngo R."/>
            <person name="Nguyen L."/>
            <person name="Nguyen N."/>
            <person name="Okwuonu G."/>
            <person name="Ongeri F."/>
            <person name="Pham C."/>
            <person name="Simmons D."/>
            <person name="Wilczek-Boney K."/>
            <person name="Hale W."/>
            <person name="Jakkamsetti A."/>
            <person name="Pham P."/>
            <person name="Ruth R."/>
            <person name="San Lucas F."/>
            <person name="Warren J."/>
            <person name="Zhang J."/>
            <person name="Zhao Z."/>
            <person name="Zhou C."/>
            <person name="Zhu D."/>
            <person name="Lee S."/>
            <person name="Bess C."/>
            <person name="Blankenburg K."/>
            <person name="Forbes L."/>
            <person name="Fu Q."/>
            <person name="Gubbala S."/>
            <person name="Hirani K."/>
            <person name="Jayaseelan J.C."/>
            <person name="Lara F."/>
            <person name="Munidasa M."/>
            <person name="Palculict T."/>
            <person name="Patil S."/>
            <person name="Pu L.-L."/>
            <person name="Saada N."/>
            <person name="Tang L."/>
            <person name="Weissenberger G."/>
            <person name="Zhu Y."/>
            <person name="Hemphill L."/>
            <person name="Shang Y."/>
            <person name="Youmans B."/>
            <person name="Ayvaz T."/>
            <person name="Ross M."/>
            <person name="Santibanez J."/>
            <person name="Aqrawi P."/>
            <person name="Gross S."/>
            <person name="Joshi V."/>
            <person name="Fowler G."/>
            <person name="Nazareth L."/>
            <person name="Reid J."/>
            <person name="Worley K."/>
            <person name="Petrosino J."/>
            <person name="Highlander S."/>
            <person name="Gibbs R."/>
        </authorList>
    </citation>
    <scope>NUCLEOTIDE SEQUENCE [LARGE SCALE GENOMIC DNA]</scope>
    <source>
        <strain evidence="11 12">ATCC 23263</strain>
    </source>
</reference>
<dbReference type="AlphaFoldDB" id="E6MGI0"/>
<evidence type="ECO:0000259" key="10">
    <source>
        <dbReference type="Pfam" id="PF12627"/>
    </source>
</evidence>
<comment type="similarity">
    <text evidence="8">Belongs to the tRNA nucleotidyltransferase/poly(A) polymerase family.</text>
</comment>
<dbReference type="CDD" id="cd05398">
    <property type="entry name" value="NT_ClassII-CCAase"/>
    <property type="match status" value="1"/>
</dbReference>
<feature type="domain" description="Poly A polymerase head" evidence="9">
    <location>
        <begin position="19"/>
        <end position="145"/>
    </location>
</feature>
<dbReference type="GO" id="GO:0000049">
    <property type="term" value="F:tRNA binding"/>
    <property type="evidence" value="ECO:0007669"/>
    <property type="project" value="TreeGrafter"/>
</dbReference>
<dbReference type="InterPro" id="IPR002646">
    <property type="entry name" value="PolA_pol_head_dom"/>
</dbReference>
<evidence type="ECO:0000256" key="5">
    <source>
        <dbReference type="ARBA" id="ARBA00022723"/>
    </source>
</evidence>
<evidence type="ECO:0000256" key="3">
    <source>
        <dbReference type="ARBA" id="ARBA00022694"/>
    </source>
</evidence>
<keyword evidence="12" id="KW-1185">Reference proteome</keyword>
<dbReference type="Gene3D" id="1.10.3090.10">
    <property type="entry name" value="cca-adding enzyme, domain 2"/>
    <property type="match status" value="1"/>
</dbReference>
<gene>
    <name evidence="11" type="ORF">HMP0721_1113</name>
</gene>
<dbReference type="InterPro" id="IPR043519">
    <property type="entry name" value="NT_sf"/>
</dbReference>
<accession>E6MGI0</accession>
<dbReference type="SUPFAM" id="SSF81301">
    <property type="entry name" value="Nucleotidyltransferase"/>
    <property type="match status" value="1"/>
</dbReference>
<dbReference type="SUPFAM" id="SSF81891">
    <property type="entry name" value="Poly A polymerase C-terminal region-like"/>
    <property type="match status" value="1"/>
</dbReference>
<dbReference type="PANTHER" id="PTHR46173:SF1">
    <property type="entry name" value="CCA TRNA NUCLEOTIDYLTRANSFERASE 1, MITOCHONDRIAL"/>
    <property type="match status" value="1"/>
</dbReference>
<evidence type="ECO:0000256" key="6">
    <source>
        <dbReference type="ARBA" id="ARBA00022741"/>
    </source>
</evidence>
<keyword evidence="6" id="KW-0547">Nucleotide-binding</keyword>
<dbReference type="GO" id="GO:0046872">
    <property type="term" value="F:metal ion binding"/>
    <property type="evidence" value="ECO:0007669"/>
    <property type="project" value="UniProtKB-KW"/>
</dbReference>
<keyword evidence="8" id="KW-0694">RNA-binding</keyword>
<evidence type="ECO:0000259" key="9">
    <source>
        <dbReference type="Pfam" id="PF01743"/>
    </source>
</evidence>
<keyword evidence="3" id="KW-0819">tRNA processing</keyword>
<dbReference type="EMBL" id="AEQN01000016">
    <property type="protein sequence ID" value="EFV01720.1"/>
    <property type="molecule type" value="Genomic_DNA"/>
</dbReference>
<comment type="cofactor">
    <cofactor evidence="1">
        <name>Mg(2+)</name>
        <dbReference type="ChEBI" id="CHEBI:18420"/>
    </cofactor>
</comment>
<evidence type="ECO:0000256" key="2">
    <source>
        <dbReference type="ARBA" id="ARBA00022679"/>
    </source>
</evidence>
<dbReference type="Gene3D" id="3.30.460.10">
    <property type="entry name" value="Beta Polymerase, domain 2"/>
    <property type="match status" value="1"/>
</dbReference>
<dbReference type="GO" id="GO:0016779">
    <property type="term" value="F:nucleotidyltransferase activity"/>
    <property type="evidence" value="ECO:0007669"/>
    <property type="project" value="UniProtKB-KW"/>
</dbReference>
<dbReference type="eggNOG" id="COG0617">
    <property type="taxonomic scope" value="Bacteria"/>
</dbReference>
<keyword evidence="7" id="KW-0460">Magnesium</keyword>
<evidence type="ECO:0000256" key="8">
    <source>
        <dbReference type="RuleBase" id="RU003953"/>
    </source>
</evidence>
<evidence type="ECO:0000313" key="12">
    <source>
        <dbReference type="Proteomes" id="UP000004754"/>
    </source>
</evidence>
<evidence type="ECO:0000256" key="7">
    <source>
        <dbReference type="ARBA" id="ARBA00022842"/>
    </source>
</evidence>
<feature type="domain" description="tRNA nucleotidyltransferase/poly(A) polymerase RNA and SrmB- binding" evidence="10">
    <location>
        <begin position="172"/>
        <end position="227"/>
    </location>
</feature>
<keyword evidence="4" id="KW-0548">Nucleotidyltransferase</keyword>
<dbReference type="InterPro" id="IPR050264">
    <property type="entry name" value="Bact_CCA-adding_enz_type3_sf"/>
</dbReference>
<sequence length="413" mass="44896">MRDALERLFDHFERAGYALYLVGGAVRDALLGAVPTDMDLATDARPEAMQALFSRALPGARVVTAGARFGTVGVQLDGQWFEITTFRADKNYGDGRHPDRVVFGTSVREDVLRRDFTVNGLLMDRRGVVLDYVGGLSDLKARRLRCIGDPQARFAEDKLRKWRCVRLATIKGFAIEAATWHALAADADTAGVSCERIGGEWRKFLIGPHFGRGMMLLAASGLWADLIRRLEISRARIPSEGDASALDALPADPAVRLAFLLTGEKALSEVLKPLALPKAMVRAAERYGERRQISADADIVAFKSALADLGRPQFEKLLALQEALAQTAADQRRAAANRACYARIVQTCQPIARSELALSAADLKAMGFGGAAIGSSLTLLLHHVYRRPAANTPEALRAVLAEAIGMETEKDSE</sequence>
<dbReference type="Pfam" id="PF12627">
    <property type="entry name" value="PolyA_pol_RNAbd"/>
    <property type="match status" value="1"/>
</dbReference>
<evidence type="ECO:0000256" key="1">
    <source>
        <dbReference type="ARBA" id="ARBA00001946"/>
    </source>
</evidence>
<name>E6MGI0_9FIRM</name>
<dbReference type="Proteomes" id="UP000004754">
    <property type="component" value="Unassembled WGS sequence"/>
</dbReference>
<comment type="caution">
    <text evidence="11">The sequence shown here is derived from an EMBL/GenBank/DDBJ whole genome shotgun (WGS) entry which is preliminary data.</text>
</comment>
<dbReference type="RefSeq" id="WP_006598537.1">
    <property type="nucleotide sequence ID" value="NZ_GL622359.1"/>
</dbReference>
<organism evidence="11 12">
    <name type="scientific">Pseudoramibacter alactolyticus ATCC 23263</name>
    <dbReference type="NCBI Taxonomy" id="887929"/>
    <lineage>
        <taxon>Bacteria</taxon>
        <taxon>Bacillati</taxon>
        <taxon>Bacillota</taxon>
        <taxon>Clostridia</taxon>
        <taxon>Eubacteriales</taxon>
        <taxon>Eubacteriaceae</taxon>
        <taxon>Pseudoramibacter</taxon>
    </lineage>
</organism>
<dbReference type="GO" id="GO:0008033">
    <property type="term" value="P:tRNA processing"/>
    <property type="evidence" value="ECO:0007669"/>
    <property type="project" value="UniProtKB-KW"/>
</dbReference>
<protein>
    <submittedName>
        <fullName evidence="11">tRNA nucleotidyltransferase/poly(A) polymerase family protein</fullName>
    </submittedName>
</protein>
<evidence type="ECO:0000256" key="4">
    <source>
        <dbReference type="ARBA" id="ARBA00022695"/>
    </source>
</evidence>
<proteinExistence type="inferred from homology"/>
<dbReference type="Pfam" id="PF01743">
    <property type="entry name" value="PolyA_pol"/>
    <property type="match status" value="1"/>
</dbReference>
<dbReference type="PANTHER" id="PTHR46173">
    <property type="entry name" value="CCA TRNA NUCLEOTIDYLTRANSFERASE 1, MITOCHONDRIAL"/>
    <property type="match status" value="1"/>
</dbReference>
<dbReference type="STRING" id="887929.HMP0721_1113"/>
<dbReference type="HOGENOM" id="CLU_015961_3_0_9"/>
<keyword evidence="2 8" id="KW-0808">Transferase</keyword>
<keyword evidence="5" id="KW-0479">Metal-binding</keyword>
<dbReference type="InterPro" id="IPR032828">
    <property type="entry name" value="PolyA_RNA-bd"/>
</dbReference>